<keyword evidence="1" id="KW-0812">Transmembrane</keyword>
<dbReference type="AlphaFoldDB" id="A0A2P6MFN2"/>
<dbReference type="InterPro" id="IPR003607">
    <property type="entry name" value="HD/PDEase_dom"/>
</dbReference>
<dbReference type="Pfam" id="PF01966">
    <property type="entry name" value="HD"/>
    <property type="match status" value="1"/>
</dbReference>
<dbReference type="InterPro" id="IPR011624">
    <property type="entry name" value="Metal-dep_PHydrolase_7TM_extra"/>
</dbReference>
<dbReference type="Gene3D" id="1.10.3210.10">
    <property type="entry name" value="Hypothetical protein af1432"/>
    <property type="match status" value="1"/>
</dbReference>
<dbReference type="CDD" id="cd00077">
    <property type="entry name" value="HDc"/>
    <property type="match status" value="1"/>
</dbReference>
<feature type="transmembrane region" description="Helical" evidence="1">
    <location>
        <begin position="323"/>
        <end position="348"/>
    </location>
</feature>
<comment type="caution">
    <text evidence="3">The sequence shown here is derived from an EMBL/GenBank/DDBJ whole genome shotgun (WGS) entry which is preliminary data.</text>
</comment>
<proteinExistence type="predicted"/>
<dbReference type="NCBIfam" id="TIGR00277">
    <property type="entry name" value="HDIG"/>
    <property type="match status" value="1"/>
</dbReference>
<dbReference type="PANTHER" id="PTHR36442:SF1">
    <property type="entry name" value="CYCLIC-DI-AMP PHOSPHODIESTERASE PGPH"/>
    <property type="match status" value="1"/>
</dbReference>
<evidence type="ECO:0000313" key="3">
    <source>
        <dbReference type="EMBL" id="PRO65105.1"/>
    </source>
</evidence>
<dbReference type="OrthoDB" id="9806952at2"/>
<feature type="transmembrane region" description="Helical" evidence="1">
    <location>
        <begin position="20"/>
        <end position="42"/>
    </location>
</feature>
<keyword evidence="4" id="KW-1185">Reference proteome</keyword>
<dbReference type="EMBL" id="PVNS01000010">
    <property type="protein sequence ID" value="PRO65105.1"/>
    <property type="molecule type" value="Genomic_DNA"/>
</dbReference>
<evidence type="ECO:0000259" key="2">
    <source>
        <dbReference type="SMART" id="SM00471"/>
    </source>
</evidence>
<evidence type="ECO:0000313" key="4">
    <source>
        <dbReference type="Proteomes" id="UP000243650"/>
    </source>
</evidence>
<dbReference type="SMART" id="SM00471">
    <property type="entry name" value="HDc"/>
    <property type="match status" value="1"/>
</dbReference>
<protein>
    <recommendedName>
        <fullName evidence="2">HD/PDEase domain-containing protein</fullName>
    </recommendedName>
</protein>
<dbReference type="Pfam" id="PF07698">
    <property type="entry name" value="7TM-7TMR_HD"/>
    <property type="match status" value="1"/>
</dbReference>
<dbReference type="InterPro" id="IPR011621">
    <property type="entry name" value="Metal-dep_PHydrolase_7TM_intra"/>
</dbReference>
<evidence type="ECO:0000256" key="1">
    <source>
        <dbReference type="SAM" id="Phobius"/>
    </source>
</evidence>
<gene>
    <name evidence="3" type="ORF">C6I21_11705</name>
</gene>
<dbReference type="InterPro" id="IPR052722">
    <property type="entry name" value="PgpH_phosphodiesterase"/>
</dbReference>
<dbReference type="InterPro" id="IPR006674">
    <property type="entry name" value="HD_domain"/>
</dbReference>
<feature type="transmembrane region" description="Helical" evidence="1">
    <location>
        <begin position="427"/>
        <end position="445"/>
    </location>
</feature>
<feature type="domain" description="HD/PDEase" evidence="2">
    <location>
        <begin position="509"/>
        <end position="664"/>
    </location>
</feature>
<dbReference type="InterPro" id="IPR006675">
    <property type="entry name" value="HDIG_dom"/>
</dbReference>
<reference evidence="3 4" key="1">
    <citation type="submission" date="2018-03" db="EMBL/GenBank/DDBJ databases">
        <title>Bacillus urumqiensis sp. nov., a moderately haloalkaliphilic bacterium isolated from a salt lake.</title>
        <authorList>
            <person name="Zhao B."/>
            <person name="Liao Z."/>
        </authorList>
    </citation>
    <scope>NUCLEOTIDE SEQUENCE [LARGE SCALE GENOMIC DNA]</scope>
    <source>
        <strain evidence="3 4">BZ-SZ-XJ18</strain>
    </source>
</reference>
<keyword evidence="1" id="KW-0472">Membrane</keyword>
<feature type="transmembrane region" description="Helical" evidence="1">
    <location>
        <begin position="291"/>
        <end position="311"/>
    </location>
</feature>
<feature type="transmembrane region" description="Helical" evidence="1">
    <location>
        <begin position="368"/>
        <end position="388"/>
    </location>
</feature>
<name>A0A2P6MFN2_ALKUR</name>
<feature type="transmembrane region" description="Helical" evidence="1">
    <location>
        <begin position="395"/>
        <end position="415"/>
    </location>
</feature>
<dbReference type="Proteomes" id="UP000243650">
    <property type="component" value="Unassembled WGS sequence"/>
</dbReference>
<dbReference type="RefSeq" id="WP_105959661.1">
    <property type="nucleotide sequence ID" value="NZ_PVNS01000010.1"/>
</dbReference>
<dbReference type="Pfam" id="PF07697">
    <property type="entry name" value="7TMR-HDED"/>
    <property type="match status" value="1"/>
</dbReference>
<organism evidence="3 4">
    <name type="scientific">Alkalicoccus urumqiensis</name>
    <name type="common">Bacillus urumqiensis</name>
    <dbReference type="NCBI Taxonomy" id="1548213"/>
    <lineage>
        <taxon>Bacteria</taxon>
        <taxon>Bacillati</taxon>
        <taxon>Bacillota</taxon>
        <taxon>Bacilli</taxon>
        <taxon>Bacillales</taxon>
        <taxon>Bacillaceae</taxon>
        <taxon>Alkalicoccus</taxon>
    </lineage>
</organism>
<dbReference type="PANTHER" id="PTHR36442">
    <property type="entry name" value="CYCLIC-DI-AMP PHOSPHODIESTERASE PGPH"/>
    <property type="match status" value="1"/>
</dbReference>
<sequence>MAARPIEDQPWWEKVKQHRFIRLGLYSALALLLFLALVPSLLQEELDVEAGGIAPQDVRSPVTVENTEETERLRQEAIDSVDPVYSINPRYTENQIQRMREVFQLVRLINLEVREQNGELTTYTEEPEAAGGEPWTEEEQLEEIRSRLSPEMAESLTDETLFTLLSSSQEELETAEETTASAVADVMSDEVSLDEVEEARTQVENRVRQASVRSSLEEAMVDLSRNGITANYMIDDEATADARRAAAEMVEPSVVREGQLIAEEGQVITSEMYEQMRLAGLTDDTTTLTPLVGLGIITSLMVFVLARYFYLAKTTVRENNTHLLLLVLIFTLTIFLMFLTSLIQPLGIPGATYLVPAAVGTLLSGMLLQARIGVFLSFLFAISAGLMFNQESTSVMDYTHAVYVFFSGLAGVLFLNPTNRLAHMLQTGTWIAGISAVVITAMNVLKGMPLTAVELPMYAGFAFAGGYISIILAVGLLPFFEAGFGILSRSRLIELSNPNHPLLRKILLEAPGTYHHSVVVANLAEAACEAIGADGLLARVGAYYHDAGKTLRPQYFIENQVRMENPHDRLAPRTSAEIIIAHPYDGAEMLRKARLPKEIIDIAEQHHGTTLLKYFYFKAKEHSGSVEEMEYRYPGPRARFKESAVVGIADSVEAAVRSMESPTQEKIESLVRKIMNDRLEDGQFDECDITLKELSQVYGSICETLKGTFHSRIDYPEEKPLKPAEGE</sequence>
<dbReference type="SUPFAM" id="SSF109604">
    <property type="entry name" value="HD-domain/PDEase-like"/>
    <property type="match status" value="1"/>
</dbReference>
<keyword evidence="1" id="KW-1133">Transmembrane helix</keyword>
<feature type="transmembrane region" description="Helical" evidence="1">
    <location>
        <begin position="457"/>
        <end position="480"/>
    </location>
</feature>
<accession>A0A2P6MFN2</accession>